<organism evidence="2 3">
    <name type="scientific">Prorocentrum cordatum</name>
    <dbReference type="NCBI Taxonomy" id="2364126"/>
    <lineage>
        <taxon>Eukaryota</taxon>
        <taxon>Sar</taxon>
        <taxon>Alveolata</taxon>
        <taxon>Dinophyceae</taxon>
        <taxon>Prorocentrales</taxon>
        <taxon>Prorocentraceae</taxon>
        <taxon>Prorocentrum</taxon>
    </lineage>
</organism>
<gene>
    <name evidence="2" type="ORF">PCOR1329_LOCUS2656</name>
</gene>
<feature type="region of interest" description="Disordered" evidence="1">
    <location>
        <begin position="74"/>
        <end position="118"/>
    </location>
</feature>
<feature type="non-terminal residue" evidence="2">
    <location>
        <position position="1"/>
    </location>
</feature>
<feature type="compositionally biased region" description="Basic residues" evidence="1">
    <location>
        <begin position="81"/>
        <end position="97"/>
    </location>
</feature>
<feature type="compositionally biased region" description="Basic and acidic residues" evidence="1">
    <location>
        <begin position="20"/>
        <end position="31"/>
    </location>
</feature>
<feature type="compositionally biased region" description="Low complexity" evidence="1">
    <location>
        <begin position="1"/>
        <end position="19"/>
    </location>
</feature>
<accession>A0ABN9PKN0</accession>
<comment type="caution">
    <text evidence="2">The sequence shown here is derived from an EMBL/GenBank/DDBJ whole genome shotgun (WGS) entry which is preliminary data.</text>
</comment>
<protein>
    <submittedName>
        <fullName evidence="2">Uncharacterized protein</fullName>
    </submittedName>
</protein>
<evidence type="ECO:0000313" key="3">
    <source>
        <dbReference type="Proteomes" id="UP001189429"/>
    </source>
</evidence>
<sequence>AKPANGRPAGARAVRPARVGQEHPRRQDLRAPRARARLHGRPAARGVRHGGGGCSHYPAGWPGQRPRGARMLQGVAGAAGPRRRRAAGRAAAHRRPGPRAGRAASGGGQPCRGRGGAGDPGRVHVACRLLGLTASTVLRDLSALHWTPTVDTSRGTFVSCRVLASHDCCCSSSG</sequence>
<keyword evidence="3" id="KW-1185">Reference proteome</keyword>
<feature type="compositionally biased region" description="Gly residues" evidence="1">
    <location>
        <begin position="104"/>
        <end position="118"/>
    </location>
</feature>
<dbReference type="Proteomes" id="UP001189429">
    <property type="component" value="Unassembled WGS sequence"/>
</dbReference>
<feature type="compositionally biased region" description="Basic residues" evidence="1">
    <location>
        <begin position="32"/>
        <end position="48"/>
    </location>
</feature>
<evidence type="ECO:0000256" key="1">
    <source>
        <dbReference type="SAM" id="MobiDB-lite"/>
    </source>
</evidence>
<reference evidence="2" key="1">
    <citation type="submission" date="2023-10" db="EMBL/GenBank/DDBJ databases">
        <authorList>
            <person name="Chen Y."/>
            <person name="Shah S."/>
            <person name="Dougan E. K."/>
            <person name="Thang M."/>
            <person name="Chan C."/>
        </authorList>
    </citation>
    <scope>NUCLEOTIDE SEQUENCE [LARGE SCALE GENOMIC DNA]</scope>
</reference>
<dbReference type="EMBL" id="CAUYUJ010000671">
    <property type="protein sequence ID" value="CAK0791870.1"/>
    <property type="molecule type" value="Genomic_DNA"/>
</dbReference>
<evidence type="ECO:0000313" key="2">
    <source>
        <dbReference type="EMBL" id="CAK0791870.1"/>
    </source>
</evidence>
<feature type="region of interest" description="Disordered" evidence="1">
    <location>
        <begin position="1"/>
        <end position="53"/>
    </location>
</feature>
<proteinExistence type="predicted"/>
<name>A0ABN9PKN0_9DINO</name>